<dbReference type="Pfam" id="PF20463">
    <property type="entry name" value="PDH_C"/>
    <property type="match status" value="1"/>
</dbReference>
<evidence type="ECO:0000256" key="7">
    <source>
        <dbReference type="ARBA" id="ARBA00023002"/>
    </source>
</evidence>
<dbReference type="SUPFAM" id="SSF51735">
    <property type="entry name" value="NAD(P)-binding Rossmann-fold domains"/>
    <property type="match status" value="1"/>
</dbReference>
<feature type="domain" description="ACT" evidence="12">
    <location>
        <begin position="302"/>
        <end position="372"/>
    </location>
</feature>
<dbReference type="NCBIfam" id="NF005107">
    <property type="entry name" value="PRK06545.1-5"/>
    <property type="match status" value="1"/>
</dbReference>
<dbReference type="EC" id="1.3.1.12" evidence="3"/>
<evidence type="ECO:0000259" key="12">
    <source>
        <dbReference type="PROSITE" id="PS51671"/>
    </source>
</evidence>
<keyword evidence="8" id="KW-0520">NAD</keyword>
<evidence type="ECO:0000256" key="10">
    <source>
        <dbReference type="ARBA" id="ARBA00049260"/>
    </source>
</evidence>
<keyword evidence="6" id="KW-0028">Amino-acid biosynthesis</keyword>
<sequence>MTMKTTVSIIGLGLIGGSLGLALKRNPDVHLVGFDRSYATADEAFRRGIIDTIAPSAKSACEQADFVIFATPVNTTVAIFEEALEWTFKEHAIVTDTGSTKKPIMDAAVALQEKGITFIGGHPMAGSHKSGVSAAMEHLFENAYYILTPSKTTTEHQITLLETLLETTKAKLIVLQAEEHDRMTAIISHFPHIVASSLVGRLAAQEEQQPFVKRLAAGGFRDLTRIASADPVMWRDITIQNRDELLTQVDGWLDQMNTIRSMLVENNPDQIFDFFSQAKTYRDKLPSTYEGAVQGALYMTFDLHIDIPDHPGIISEITKILADADISLTNIRIVETRTDVYGILVISFQSSAERKRARQVLAQATDYSMHVL</sequence>
<keyword evidence="9" id="KW-0057">Aromatic amino acid biosynthesis</keyword>
<evidence type="ECO:0000256" key="4">
    <source>
        <dbReference type="ARBA" id="ARBA00016891"/>
    </source>
</evidence>
<dbReference type="PROSITE" id="PS51176">
    <property type="entry name" value="PDH_ADH"/>
    <property type="match status" value="1"/>
</dbReference>
<dbReference type="GO" id="GO:0004665">
    <property type="term" value="F:prephenate dehydrogenase (NADP+) activity"/>
    <property type="evidence" value="ECO:0007669"/>
    <property type="project" value="InterPro"/>
</dbReference>
<evidence type="ECO:0000259" key="11">
    <source>
        <dbReference type="PROSITE" id="PS51176"/>
    </source>
</evidence>
<dbReference type="GO" id="GO:0008977">
    <property type="term" value="F:prephenate dehydrogenase (NAD+) activity"/>
    <property type="evidence" value="ECO:0007669"/>
    <property type="project" value="UniProtKB-EC"/>
</dbReference>
<dbReference type="UniPathway" id="UPA00122">
    <property type="reaction ID" value="UER00961"/>
</dbReference>
<proteinExistence type="inferred from homology"/>
<dbReference type="GO" id="GO:0006571">
    <property type="term" value="P:tyrosine biosynthetic process"/>
    <property type="evidence" value="ECO:0007669"/>
    <property type="project" value="UniProtKB-UniPathway"/>
</dbReference>
<evidence type="ECO:0000256" key="9">
    <source>
        <dbReference type="ARBA" id="ARBA00023141"/>
    </source>
</evidence>
<dbReference type="PANTHER" id="PTHR21363:SF0">
    <property type="entry name" value="PREPHENATE DEHYDROGENASE [NADP(+)]"/>
    <property type="match status" value="1"/>
</dbReference>
<dbReference type="AlphaFoldDB" id="F9DNS0"/>
<evidence type="ECO:0000313" key="13">
    <source>
        <dbReference type="EMBL" id="EGQ27563.1"/>
    </source>
</evidence>
<gene>
    <name evidence="13" type="primary">tyrA</name>
    <name evidence="13" type="ORF">HMPREF9372_0450</name>
</gene>
<dbReference type="InterPro" id="IPR036291">
    <property type="entry name" value="NAD(P)-bd_dom_sf"/>
</dbReference>
<dbReference type="SUPFAM" id="SSF48179">
    <property type="entry name" value="6-phosphogluconate dehydrogenase C-terminal domain-like"/>
    <property type="match status" value="1"/>
</dbReference>
<reference evidence="13 14" key="1">
    <citation type="submission" date="2011-04" db="EMBL/GenBank/DDBJ databases">
        <authorList>
            <person name="Muzny D."/>
            <person name="Qin X."/>
            <person name="Deng J."/>
            <person name="Jiang H."/>
            <person name="Liu Y."/>
            <person name="Qu J."/>
            <person name="Song X.-Z."/>
            <person name="Zhang L."/>
            <person name="Thornton R."/>
            <person name="Coyle M."/>
            <person name="Francisco L."/>
            <person name="Jackson L."/>
            <person name="Javaid M."/>
            <person name="Korchina V."/>
            <person name="Kovar C."/>
            <person name="Mata R."/>
            <person name="Mathew T."/>
            <person name="Ngo R."/>
            <person name="Nguyen L."/>
            <person name="Nguyen N."/>
            <person name="Okwuonu G."/>
            <person name="Ongeri F."/>
            <person name="Pham C."/>
            <person name="Simmons D."/>
            <person name="Wilczek-Boney K."/>
            <person name="Hale W."/>
            <person name="Jakkamsetti A."/>
            <person name="Pham P."/>
            <person name="Ruth R."/>
            <person name="San Lucas F."/>
            <person name="Warren J."/>
            <person name="Zhang J."/>
            <person name="Zhao Z."/>
            <person name="Zhou C."/>
            <person name="Zhu D."/>
            <person name="Lee S."/>
            <person name="Bess C."/>
            <person name="Blankenburg K."/>
            <person name="Forbes L."/>
            <person name="Fu Q."/>
            <person name="Gubbala S."/>
            <person name="Hirani K."/>
            <person name="Jayaseelan J.C."/>
            <person name="Lara F."/>
            <person name="Munidasa M."/>
            <person name="Palculict T."/>
            <person name="Patil S."/>
            <person name="Pu L.-L."/>
            <person name="Saada N."/>
            <person name="Tang L."/>
            <person name="Weissenberger G."/>
            <person name="Zhu Y."/>
            <person name="Hemphill L."/>
            <person name="Shang Y."/>
            <person name="Youmans B."/>
            <person name="Ayvaz T."/>
            <person name="Ross M."/>
            <person name="Santibanez J."/>
            <person name="Aqrawi P."/>
            <person name="Gross S."/>
            <person name="Joshi V."/>
            <person name="Fowler G."/>
            <person name="Nazareth L."/>
            <person name="Reid J."/>
            <person name="Worley K."/>
            <person name="Petrosino J."/>
            <person name="Highlander S."/>
            <person name="Gibbs R."/>
        </authorList>
    </citation>
    <scope>NUCLEOTIDE SEQUENCE [LARGE SCALE GENOMIC DNA]</scope>
    <source>
        <strain evidence="13 14">2681</strain>
    </source>
</reference>
<dbReference type="FunFam" id="1.10.3660.10:FF:000003">
    <property type="entry name" value="Prephenate dehydrogenase"/>
    <property type="match status" value="1"/>
</dbReference>
<dbReference type="InterPro" id="IPR008927">
    <property type="entry name" value="6-PGluconate_DH-like_C_sf"/>
</dbReference>
<dbReference type="STRING" id="759851.SAMN04244570_0515"/>
<evidence type="ECO:0000256" key="1">
    <source>
        <dbReference type="ARBA" id="ARBA00005067"/>
    </source>
</evidence>
<dbReference type="GO" id="GO:0070403">
    <property type="term" value="F:NAD+ binding"/>
    <property type="evidence" value="ECO:0007669"/>
    <property type="project" value="InterPro"/>
</dbReference>
<dbReference type="InterPro" id="IPR045865">
    <property type="entry name" value="ACT-like_dom_sf"/>
</dbReference>
<dbReference type="SUPFAM" id="SSF55021">
    <property type="entry name" value="ACT-like"/>
    <property type="match status" value="1"/>
</dbReference>
<name>F9DNS0_9BACL</name>
<dbReference type="Pfam" id="PF01842">
    <property type="entry name" value="ACT"/>
    <property type="match status" value="1"/>
</dbReference>
<dbReference type="Gene3D" id="1.10.3660.10">
    <property type="entry name" value="6-phosphogluconate dehydrogenase C-terminal like domain"/>
    <property type="match status" value="1"/>
</dbReference>
<evidence type="ECO:0000256" key="6">
    <source>
        <dbReference type="ARBA" id="ARBA00022605"/>
    </source>
</evidence>
<comment type="pathway">
    <text evidence="1">Amino-acid biosynthesis; L-tyrosine biosynthesis; (4-hydroxyphenyl)pyruvate from prephenate (NAD(+) route): step 1/1.</text>
</comment>
<dbReference type="EMBL" id="AFPZ01000014">
    <property type="protein sequence ID" value="EGQ27563.1"/>
    <property type="molecule type" value="Genomic_DNA"/>
</dbReference>
<keyword evidence="5" id="KW-0827">Tyrosine biosynthesis</keyword>
<dbReference type="InterPro" id="IPR050812">
    <property type="entry name" value="Preph/Arog_dehydrog"/>
</dbReference>
<comment type="caution">
    <text evidence="13">The sequence shown here is derived from an EMBL/GenBank/DDBJ whole genome shotgun (WGS) entry which is preliminary data.</text>
</comment>
<dbReference type="Proteomes" id="UP000005316">
    <property type="component" value="Unassembled WGS sequence"/>
</dbReference>
<keyword evidence="7 13" id="KW-0560">Oxidoreductase</keyword>
<dbReference type="Gene3D" id="3.40.50.720">
    <property type="entry name" value="NAD(P)-binding Rossmann-like Domain"/>
    <property type="match status" value="1"/>
</dbReference>
<dbReference type="PANTHER" id="PTHR21363">
    <property type="entry name" value="PREPHENATE DEHYDROGENASE"/>
    <property type="match status" value="1"/>
</dbReference>
<dbReference type="eggNOG" id="COG0287">
    <property type="taxonomic scope" value="Bacteria"/>
</dbReference>
<dbReference type="InterPro" id="IPR002912">
    <property type="entry name" value="ACT_dom"/>
</dbReference>
<dbReference type="InterPro" id="IPR003099">
    <property type="entry name" value="Prephen_DH"/>
</dbReference>
<dbReference type="InterPro" id="IPR046826">
    <property type="entry name" value="PDH_N"/>
</dbReference>
<dbReference type="HOGENOM" id="CLU_055968_2_1_9"/>
<protein>
    <recommendedName>
        <fullName evidence="4">Prephenate dehydrogenase</fullName>
        <ecNumber evidence="3">1.3.1.12</ecNumber>
    </recommendedName>
</protein>
<dbReference type="FunFam" id="3.40.50.720:FF:000208">
    <property type="entry name" value="Prephenate dehydrogenase"/>
    <property type="match status" value="1"/>
</dbReference>
<evidence type="ECO:0000313" key="14">
    <source>
        <dbReference type="Proteomes" id="UP000005316"/>
    </source>
</evidence>
<dbReference type="Pfam" id="PF02153">
    <property type="entry name" value="PDH_N"/>
    <property type="match status" value="1"/>
</dbReference>
<dbReference type="InterPro" id="IPR046825">
    <property type="entry name" value="PDH_C"/>
</dbReference>
<feature type="domain" description="Prephenate/arogenate dehydrogenase" evidence="11">
    <location>
        <begin position="5"/>
        <end position="293"/>
    </location>
</feature>
<accession>F9DNS0</accession>
<comment type="catalytic activity">
    <reaction evidence="10">
        <text>prephenate + NAD(+) = 3-(4-hydroxyphenyl)pyruvate + CO2 + NADH</text>
        <dbReference type="Rhea" id="RHEA:13869"/>
        <dbReference type="ChEBI" id="CHEBI:16526"/>
        <dbReference type="ChEBI" id="CHEBI:29934"/>
        <dbReference type="ChEBI" id="CHEBI:36242"/>
        <dbReference type="ChEBI" id="CHEBI:57540"/>
        <dbReference type="ChEBI" id="CHEBI:57945"/>
        <dbReference type="EC" id="1.3.1.12"/>
    </reaction>
</comment>
<organism evidence="13 14">
    <name type="scientific">Sporosarcina newyorkensis 2681</name>
    <dbReference type="NCBI Taxonomy" id="1027292"/>
    <lineage>
        <taxon>Bacteria</taxon>
        <taxon>Bacillati</taxon>
        <taxon>Bacillota</taxon>
        <taxon>Bacilli</taxon>
        <taxon>Bacillales</taxon>
        <taxon>Caryophanaceae</taxon>
        <taxon>Sporosarcina</taxon>
    </lineage>
</organism>
<dbReference type="Gene3D" id="3.30.70.260">
    <property type="match status" value="1"/>
</dbReference>
<evidence type="ECO:0000256" key="8">
    <source>
        <dbReference type="ARBA" id="ARBA00023027"/>
    </source>
</evidence>
<evidence type="ECO:0000256" key="3">
    <source>
        <dbReference type="ARBA" id="ARBA00012068"/>
    </source>
</evidence>
<dbReference type="PROSITE" id="PS51671">
    <property type="entry name" value="ACT"/>
    <property type="match status" value="1"/>
</dbReference>
<evidence type="ECO:0000256" key="5">
    <source>
        <dbReference type="ARBA" id="ARBA00022498"/>
    </source>
</evidence>
<comment type="similarity">
    <text evidence="2">Belongs to the prephenate/arogenate dehydrogenase family.</text>
</comment>
<evidence type="ECO:0000256" key="2">
    <source>
        <dbReference type="ARBA" id="ARBA00007964"/>
    </source>
</evidence>
<dbReference type="CDD" id="cd04909">
    <property type="entry name" value="ACT_PDH-BS"/>
    <property type="match status" value="1"/>
</dbReference>